<keyword evidence="8 14" id="KW-0269">Exonuclease</keyword>
<keyword evidence="9 14" id="KW-0239">DNA-directed DNA polymerase</keyword>
<dbReference type="Proteomes" id="UP000176897">
    <property type="component" value="Unassembled WGS sequence"/>
</dbReference>
<dbReference type="AlphaFoldDB" id="A0A1F7UUQ8"/>
<dbReference type="FunFam" id="1.20.1060.10:FF:000001">
    <property type="entry name" value="DNA polymerase I"/>
    <property type="match status" value="1"/>
</dbReference>
<dbReference type="Gene3D" id="1.10.150.20">
    <property type="entry name" value="5' to 3' exonuclease, C-terminal subdomain"/>
    <property type="match status" value="2"/>
</dbReference>
<dbReference type="InterPro" id="IPR001098">
    <property type="entry name" value="DNA-dir_DNA_pol_A_palm_dom"/>
</dbReference>
<dbReference type="SUPFAM" id="SSF88723">
    <property type="entry name" value="PIN domain-like"/>
    <property type="match status" value="1"/>
</dbReference>
<dbReference type="STRING" id="1802401.A3B21_04830"/>
<comment type="similarity">
    <text evidence="1 14">Belongs to the DNA polymerase type-A family.</text>
</comment>
<gene>
    <name evidence="14" type="primary">polA</name>
    <name evidence="18" type="ORF">A3B21_04830</name>
</gene>
<dbReference type="PRINTS" id="PR00868">
    <property type="entry name" value="DNAPOLI"/>
</dbReference>
<comment type="caution">
    <text evidence="18">The sequence shown here is derived from an EMBL/GenBank/DDBJ whole genome shotgun (WGS) entry which is preliminary data.</text>
</comment>
<keyword evidence="4 14" id="KW-0235">DNA replication</keyword>
<evidence type="ECO:0000259" key="17">
    <source>
        <dbReference type="SMART" id="SM00482"/>
    </source>
</evidence>
<dbReference type="InterPro" id="IPR002421">
    <property type="entry name" value="5-3_exonuclease"/>
</dbReference>
<dbReference type="Gene3D" id="3.30.70.370">
    <property type="match status" value="1"/>
</dbReference>
<evidence type="ECO:0000259" key="16">
    <source>
        <dbReference type="SMART" id="SM00475"/>
    </source>
</evidence>
<dbReference type="EMBL" id="MGEJ01000001">
    <property type="protein sequence ID" value="OGL82013.1"/>
    <property type="molecule type" value="Genomic_DNA"/>
</dbReference>
<evidence type="ECO:0000256" key="11">
    <source>
        <dbReference type="ARBA" id="ARBA00023204"/>
    </source>
</evidence>
<feature type="domain" description="DNA-directed DNA polymerase family A palm" evidence="17">
    <location>
        <begin position="589"/>
        <end position="799"/>
    </location>
</feature>
<keyword evidence="5" id="KW-0540">Nuclease</keyword>
<dbReference type="SUPFAM" id="SSF47807">
    <property type="entry name" value="5' to 3' exonuclease, C-terminal subdomain"/>
    <property type="match status" value="1"/>
</dbReference>
<evidence type="ECO:0000256" key="12">
    <source>
        <dbReference type="ARBA" id="ARBA00049244"/>
    </source>
</evidence>
<evidence type="ECO:0000256" key="2">
    <source>
        <dbReference type="ARBA" id="ARBA00022679"/>
    </source>
</evidence>
<reference evidence="18 19" key="1">
    <citation type="journal article" date="2016" name="Nat. Commun.">
        <title>Thousands of microbial genomes shed light on interconnected biogeochemical processes in an aquifer system.</title>
        <authorList>
            <person name="Anantharaman K."/>
            <person name="Brown C.T."/>
            <person name="Hug L.A."/>
            <person name="Sharon I."/>
            <person name="Castelle C.J."/>
            <person name="Probst A.J."/>
            <person name="Thomas B.C."/>
            <person name="Singh A."/>
            <person name="Wilkins M.J."/>
            <person name="Karaoz U."/>
            <person name="Brodie E.L."/>
            <person name="Williams K.H."/>
            <person name="Hubbard S.S."/>
            <person name="Banfield J.F."/>
        </authorList>
    </citation>
    <scope>NUCLEOTIDE SEQUENCE [LARGE SCALE GENOMIC DNA]</scope>
</reference>
<feature type="compositionally biased region" description="Polar residues" evidence="15">
    <location>
        <begin position="309"/>
        <end position="329"/>
    </location>
</feature>
<dbReference type="InterPro" id="IPR029060">
    <property type="entry name" value="PIN-like_dom_sf"/>
</dbReference>
<dbReference type="PANTHER" id="PTHR10133:SF27">
    <property type="entry name" value="DNA POLYMERASE NU"/>
    <property type="match status" value="1"/>
</dbReference>
<protein>
    <recommendedName>
        <fullName evidence="13 14">DNA polymerase I</fullName>
        <ecNumber evidence="13 14">2.7.7.7</ecNumber>
    </recommendedName>
</protein>
<dbReference type="CDD" id="cd08637">
    <property type="entry name" value="DNA_pol_A_pol_I_C"/>
    <property type="match status" value="1"/>
</dbReference>
<dbReference type="InterPro" id="IPR043502">
    <property type="entry name" value="DNA/RNA_pol_sf"/>
</dbReference>
<dbReference type="Pfam" id="PF00476">
    <property type="entry name" value="DNA_pol_A"/>
    <property type="match status" value="1"/>
</dbReference>
<evidence type="ECO:0000256" key="4">
    <source>
        <dbReference type="ARBA" id="ARBA00022705"/>
    </source>
</evidence>
<keyword evidence="2 14" id="KW-0808">Transferase</keyword>
<evidence type="ECO:0000256" key="6">
    <source>
        <dbReference type="ARBA" id="ARBA00022763"/>
    </source>
</evidence>
<dbReference type="SMR" id="A0A1F7UUQ8"/>
<dbReference type="CDD" id="cd09859">
    <property type="entry name" value="PIN_53EXO"/>
    <property type="match status" value="1"/>
</dbReference>
<dbReference type="SMART" id="SM00482">
    <property type="entry name" value="POLAc"/>
    <property type="match status" value="1"/>
</dbReference>
<dbReference type="GO" id="GO:0008409">
    <property type="term" value="F:5'-3' exonuclease activity"/>
    <property type="evidence" value="ECO:0007669"/>
    <property type="project" value="UniProtKB-UniRule"/>
</dbReference>
<dbReference type="InterPro" id="IPR020046">
    <property type="entry name" value="5-3_exonucl_a-hlix_arch_N"/>
</dbReference>
<evidence type="ECO:0000313" key="19">
    <source>
        <dbReference type="Proteomes" id="UP000176897"/>
    </source>
</evidence>
<dbReference type="SUPFAM" id="SSF53098">
    <property type="entry name" value="Ribonuclease H-like"/>
    <property type="match status" value="1"/>
</dbReference>
<proteinExistence type="inferred from homology"/>
<dbReference type="FunFam" id="1.10.150.20:FF:000002">
    <property type="entry name" value="DNA polymerase I"/>
    <property type="match status" value="1"/>
</dbReference>
<dbReference type="InterPro" id="IPR012337">
    <property type="entry name" value="RNaseH-like_sf"/>
</dbReference>
<dbReference type="FunFam" id="1.10.150.20:FF:000003">
    <property type="entry name" value="DNA polymerase I"/>
    <property type="match status" value="1"/>
</dbReference>
<keyword evidence="6 14" id="KW-0227">DNA damage</keyword>
<feature type="domain" description="5'-3' exonuclease" evidence="16">
    <location>
        <begin position="2"/>
        <end position="273"/>
    </location>
</feature>
<dbReference type="GO" id="GO:0003887">
    <property type="term" value="F:DNA-directed DNA polymerase activity"/>
    <property type="evidence" value="ECO:0007669"/>
    <property type="project" value="UniProtKB-UniRule"/>
</dbReference>
<keyword evidence="11 14" id="KW-0234">DNA repair</keyword>
<evidence type="ECO:0000256" key="15">
    <source>
        <dbReference type="SAM" id="MobiDB-lite"/>
    </source>
</evidence>
<dbReference type="InterPro" id="IPR019760">
    <property type="entry name" value="DNA-dir_DNA_pol_A_CS"/>
</dbReference>
<dbReference type="InterPro" id="IPR018320">
    <property type="entry name" value="DNA_polymerase_1"/>
</dbReference>
<dbReference type="Gene3D" id="3.40.50.1010">
    <property type="entry name" value="5'-nuclease"/>
    <property type="match status" value="1"/>
</dbReference>
<dbReference type="SMART" id="SM00279">
    <property type="entry name" value="HhH2"/>
    <property type="match status" value="1"/>
</dbReference>
<organism evidence="18 19">
    <name type="scientific">Candidatus Uhrbacteria bacterium RIFCSPLOWO2_01_FULL_47_24</name>
    <dbReference type="NCBI Taxonomy" id="1802401"/>
    <lineage>
        <taxon>Bacteria</taxon>
        <taxon>Candidatus Uhriibacteriota</taxon>
    </lineage>
</organism>
<evidence type="ECO:0000313" key="18">
    <source>
        <dbReference type="EMBL" id="OGL82013.1"/>
    </source>
</evidence>
<sequence length="840" mass="94124">MSKERFMIIDGNALVHRAFHALPPLSTKDGKIVNAVYGFTTVLMKALKELKPEYAAVTFDLAAPTFRHKLYKEYKAQRIKQPQELYDQLPLVKEVVRAFDIPVVEKEGFEADDVIATLSRKSQIPSTKSQIETIIVTGDMDTLQLVDENTKIYSFRKGFSDTFIYDAQAVQERYGLTPEQMVDYKALRGDPSDNIPGVRGIGEKTAVELLKEFSSVEKLYKEIDKESVRAKTIRPKVLELLKQYREDAMLGKKLVELVKDVPLSVSLKDCKLSEPDKNKLKEIFEKFEFRNLLARLEKKDVAAGLQPAQKAQGSLLGNPSPDLQSSSPSGRGKGEGGMSPLYVREGNTIIGHDLKSILHTTPYALPPPFFDTMIASYLLHPGRGMHDFESVLREHNMELNGQAVVLLAQKLQGELAKENLTPVFESIEMPLIPVLAKMEGIGIKVDTPYLKKLSVQFAKELDGFQKKIHKLAGEEFNIASPMQLREVLFEKMKLAPETGRIKKTAKGKVASTAAGELEKLRGLHPIVDLIFDYREIAKLQSTYTDALIELVDKKDGRVHTTFNQAVTATGRLSSSSPNLQNIPIRTETGRLIRKAFVAEKGYVLLSADYSQIELRVAASLSGDPELIKAFKSGHDFHAHTASLMFGVAEDKVTKEMRRNAKAINFGIIYGMGATALAQSTGMPRYEAEQFIARYFEVFNGLRDYLEGLKEKARTKGYVETLFGRRRYLPEINSGVQQVRAAAERMAINMPVQGTAADLMKMAMIKIHQELRATSYILHTNARMLLQVHDELVFEIKEDQVTEIAPKIKSIMETVHTFKVPILVELKTGKNWGELSPFSSP</sequence>
<evidence type="ECO:0000256" key="14">
    <source>
        <dbReference type="RuleBase" id="RU004460"/>
    </source>
</evidence>
<comment type="catalytic activity">
    <reaction evidence="12 14">
        <text>DNA(n) + a 2'-deoxyribonucleoside 5'-triphosphate = DNA(n+1) + diphosphate</text>
        <dbReference type="Rhea" id="RHEA:22508"/>
        <dbReference type="Rhea" id="RHEA-COMP:17339"/>
        <dbReference type="Rhea" id="RHEA-COMP:17340"/>
        <dbReference type="ChEBI" id="CHEBI:33019"/>
        <dbReference type="ChEBI" id="CHEBI:61560"/>
        <dbReference type="ChEBI" id="CHEBI:173112"/>
        <dbReference type="EC" id="2.7.7.7"/>
    </reaction>
</comment>
<dbReference type="CDD" id="cd09898">
    <property type="entry name" value="H3TH_53EXO"/>
    <property type="match status" value="1"/>
</dbReference>
<dbReference type="SUPFAM" id="SSF56672">
    <property type="entry name" value="DNA/RNA polymerases"/>
    <property type="match status" value="1"/>
</dbReference>
<name>A0A1F7UUQ8_9BACT</name>
<keyword evidence="7 14" id="KW-0378">Hydrolase</keyword>
<evidence type="ECO:0000256" key="10">
    <source>
        <dbReference type="ARBA" id="ARBA00023125"/>
    </source>
</evidence>
<evidence type="ECO:0000256" key="3">
    <source>
        <dbReference type="ARBA" id="ARBA00022695"/>
    </source>
</evidence>
<keyword evidence="3 14" id="KW-0548">Nucleotidyltransferase</keyword>
<dbReference type="GO" id="GO:0006261">
    <property type="term" value="P:DNA-templated DNA replication"/>
    <property type="evidence" value="ECO:0007669"/>
    <property type="project" value="UniProtKB-UniRule"/>
</dbReference>
<dbReference type="InterPro" id="IPR002298">
    <property type="entry name" value="DNA_polymerase_A"/>
</dbReference>
<keyword evidence="10 14" id="KW-0238">DNA-binding</keyword>
<dbReference type="Pfam" id="PF01367">
    <property type="entry name" value="5_3_exonuc"/>
    <property type="match status" value="1"/>
</dbReference>
<dbReference type="InterPro" id="IPR020045">
    <property type="entry name" value="DNA_polI_H3TH"/>
</dbReference>
<evidence type="ECO:0000256" key="9">
    <source>
        <dbReference type="ARBA" id="ARBA00022932"/>
    </source>
</evidence>
<evidence type="ECO:0000256" key="7">
    <source>
        <dbReference type="ARBA" id="ARBA00022801"/>
    </source>
</evidence>
<accession>A0A1F7UUQ8</accession>
<dbReference type="Gene3D" id="3.30.420.10">
    <property type="entry name" value="Ribonuclease H-like superfamily/Ribonuclease H"/>
    <property type="match status" value="2"/>
</dbReference>
<dbReference type="PANTHER" id="PTHR10133">
    <property type="entry name" value="DNA POLYMERASE I"/>
    <property type="match status" value="1"/>
</dbReference>
<dbReference type="GO" id="GO:0006302">
    <property type="term" value="P:double-strand break repair"/>
    <property type="evidence" value="ECO:0007669"/>
    <property type="project" value="TreeGrafter"/>
</dbReference>
<dbReference type="InterPro" id="IPR036279">
    <property type="entry name" value="5-3_exonuclease_C_sf"/>
</dbReference>
<evidence type="ECO:0000256" key="8">
    <source>
        <dbReference type="ARBA" id="ARBA00022839"/>
    </source>
</evidence>
<evidence type="ECO:0000256" key="13">
    <source>
        <dbReference type="NCBIfam" id="TIGR00593"/>
    </source>
</evidence>
<evidence type="ECO:0000256" key="1">
    <source>
        <dbReference type="ARBA" id="ARBA00007705"/>
    </source>
</evidence>
<dbReference type="FunFam" id="3.40.50.1010:FF:000001">
    <property type="entry name" value="DNA polymerase I"/>
    <property type="match status" value="1"/>
</dbReference>
<dbReference type="EC" id="2.7.7.7" evidence="13 14"/>
<dbReference type="Gene3D" id="1.20.1060.10">
    <property type="entry name" value="Taq DNA Polymerase, Chain T, domain 4"/>
    <property type="match status" value="1"/>
</dbReference>
<feature type="region of interest" description="Disordered" evidence="15">
    <location>
        <begin position="307"/>
        <end position="338"/>
    </location>
</feature>
<dbReference type="GO" id="GO:0003677">
    <property type="term" value="F:DNA binding"/>
    <property type="evidence" value="ECO:0007669"/>
    <property type="project" value="UniProtKB-UniRule"/>
</dbReference>
<comment type="function">
    <text evidence="14">In addition to polymerase activity, this DNA polymerase exhibits 5'-3' exonuclease activity.</text>
</comment>
<dbReference type="NCBIfam" id="TIGR00593">
    <property type="entry name" value="pola"/>
    <property type="match status" value="1"/>
</dbReference>
<dbReference type="SMART" id="SM00475">
    <property type="entry name" value="53EXOc"/>
    <property type="match status" value="1"/>
</dbReference>
<dbReference type="InterPro" id="IPR036397">
    <property type="entry name" value="RNaseH_sf"/>
</dbReference>
<dbReference type="PROSITE" id="PS00447">
    <property type="entry name" value="DNA_POLYMERASE_A"/>
    <property type="match status" value="1"/>
</dbReference>
<dbReference type="Pfam" id="PF02739">
    <property type="entry name" value="5_3_exonuc_N"/>
    <property type="match status" value="1"/>
</dbReference>
<dbReference type="InterPro" id="IPR008918">
    <property type="entry name" value="HhH2"/>
</dbReference>
<evidence type="ECO:0000256" key="5">
    <source>
        <dbReference type="ARBA" id="ARBA00022722"/>
    </source>
</evidence>